<dbReference type="CDD" id="cd07438">
    <property type="entry name" value="PHP_HisPPase_AMP"/>
    <property type="match status" value="1"/>
</dbReference>
<dbReference type="InterPro" id="IPR004013">
    <property type="entry name" value="PHP_dom"/>
</dbReference>
<keyword evidence="3" id="KW-1185">Reference proteome</keyword>
<evidence type="ECO:0000313" key="3">
    <source>
        <dbReference type="Proteomes" id="UP000809829"/>
    </source>
</evidence>
<dbReference type="SUPFAM" id="SSF89550">
    <property type="entry name" value="PHP domain-like"/>
    <property type="match status" value="1"/>
</dbReference>
<dbReference type="PANTHER" id="PTHR42924:SF3">
    <property type="entry name" value="POLYMERASE_HISTIDINOL PHOSPHATASE N-TERMINAL DOMAIN-CONTAINING PROTEIN"/>
    <property type="match status" value="1"/>
</dbReference>
<accession>A0ABS2QSU9</accession>
<proteinExistence type="predicted"/>
<feature type="domain" description="Polymerase/histidinol phosphatase N-terminal" evidence="1">
    <location>
        <begin position="12"/>
        <end position="77"/>
    </location>
</feature>
<dbReference type="EMBL" id="JAFBFC010000002">
    <property type="protein sequence ID" value="MBM7702538.1"/>
    <property type="molecule type" value="Genomic_DNA"/>
</dbReference>
<evidence type="ECO:0000259" key="1">
    <source>
        <dbReference type="SMART" id="SM00481"/>
    </source>
</evidence>
<dbReference type="InterPro" id="IPR003141">
    <property type="entry name" value="Pol/His_phosphatase_N"/>
</dbReference>
<protein>
    <submittedName>
        <fullName evidence="2">Metal-dependent phosphoesterase TrpH</fullName>
    </submittedName>
</protein>
<dbReference type="PANTHER" id="PTHR42924">
    <property type="entry name" value="EXONUCLEASE"/>
    <property type="match status" value="1"/>
</dbReference>
<sequence>MDLYHLIRKGAYDLHMHTTASDGVYTPSAVVRRMRDLGKRTIAITDHDTMSGVREAQEEGEKLGIVVIPGIELTTYYQGERIDILGYGLTETDELRDILQQVRDQREERAQLIMKKFHEQGMPLTIEDVSEFSQGAVIARPHIAKAVVAKGYVKDVKTVFDLYLGDGKVCNVEKLMLTPKQGVELIHKSGGLAVLAHPAVIKNQHLIEELIAYGFDGIEVHHPLHTVSQETAYRKLATTYKLIPTGGSDFHE</sequence>
<dbReference type="RefSeq" id="WP_205185660.1">
    <property type="nucleotide sequence ID" value="NZ_JAFBFC010000002.1"/>
</dbReference>
<dbReference type="Gene3D" id="1.10.150.650">
    <property type="match status" value="1"/>
</dbReference>
<evidence type="ECO:0000313" key="2">
    <source>
        <dbReference type="EMBL" id="MBM7702538.1"/>
    </source>
</evidence>
<dbReference type="InterPro" id="IPR052018">
    <property type="entry name" value="PHP_domain"/>
</dbReference>
<dbReference type="SMART" id="SM00481">
    <property type="entry name" value="POLIIIAc"/>
    <property type="match status" value="1"/>
</dbReference>
<dbReference type="Pfam" id="PF02811">
    <property type="entry name" value="PHP"/>
    <property type="match status" value="1"/>
</dbReference>
<dbReference type="Gene3D" id="3.20.20.140">
    <property type="entry name" value="Metal-dependent hydrolases"/>
    <property type="match status" value="1"/>
</dbReference>
<reference evidence="2 3" key="1">
    <citation type="submission" date="2021-01" db="EMBL/GenBank/DDBJ databases">
        <title>Genomic Encyclopedia of Type Strains, Phase IV (KMG-IV): sequencing the most valuable type-strain genomes for metagenomic binning, comparative biology and taxonomic classification.</title>
        <authorList>
            <person name="Goeker M."/>
        </authorList>
    </citation>
    <scope>NUCLEOTIDE SEQUENCE [LARGE SCALE GENOMIC DNA]</scope>
    <source>
        <strain evidence="2 3">DSM 104297</strain>
    </source>
</reference>
<dbReference type="InterPro" id="IPR016195">
    <property type="entry name" value="Pol/histidinol_Pase-like"/>
</dbReference>
<gene>
    <name evidence="2" type="ORF">JOC83_001372</name>
</gene>
<comment type="caution">
    <text evidence="2">The sequence shown here is derived from an EMBL/GenBank/DDBJ whole genome shotgun (WGS) entry which is preliminary data.</text>
</comment>
<name>A0ABS2QSU9_9BACI</name>
<organism evidence="2 3">
    <name type="scientific">Priestia iocasae</name>
    <dbReference type="NCBI Taxonomy" id="2291674"/>
    <lineage>
        <taxon>Bacteria</taxon>
        <taxon>Bacillati</taxon>
        <taxon>Bacillota</taxon>
        <taxon>Bacilli</taxon>
        <taxon>Bacillales</taxon>
        <taxon>Bacillaceae</taxon>
        <taxon>Priestia</taxon>
    </lineage>
</organism>
<dbReference type="Proteomes" id="UP000809829">
    <property type="component" value="Unassembled WGS sequence"/>
</dbReference>